<organism evidence="2 3">
    <name type="scientific">Ophiobolus disseminans</name>
    <dbReference type="NCBI Taxonomy" id="1469910"/>
    <lineage>
        <taxon>Eukaryota</taxon>
        <taxon>Fungi</taxon>
        <taxon>Dikarya</taxon>
        <taxon>Ascomycota</taxon>
        <taxon>Pezizomycotina</taxon>
        <taxon>Dothideomycetes</taxon>
        <taxon>Pleosporomycetidae</taxon>
        <taxon>Pleosporales</taxon>
        <taxon>Pleosporineae</taxon>
        <taxon>Phaeosphaeriaceae</taxon>
        <taxon>Ophiobolus</taxon>
    </lineage>
</organism>
<name>A0A6A7ADD3_9PLEO</name>
<gene>
    <name evidence="2" type="ORF">CC86DRAFT_165967</name>
</gene>
<protein>
    <submittedName>
        <fullName evidence="2">Uncharacterized protein</fullName>
    </submittedName>
</protein>
<evidence type="ECO:0000256" key="1">
    <source>
        <dbReference type="SAM" id="MobiDB-lite"/>
    </source>
</evidence>
<evidence type="ECO:0000313" key="2">
    <source>
        <dbReference type="EMBL" id="KAF2830687.1"/>
    </source>
</evidence>
<feature type="region of interest" description="Disordered" evidence="1">
    <location>
        <begin position="1"/>
        <end position="24"/>
    </location>
</feature>
<feature type="compositionally biased region" description="Basic and acidic residues" evidence="1">
    <location>
        <begin position="1"/>
        <end position="13"/>
    </location>
</feature>
<reference evidence="2" key="1">
    <citation type="journal article" date="2020" name="Stud. Mycol.">
        <title>101 Dothideomycetes genomes: a test case for predicting lifestyles and emergence of pathogens.</title>
        <authorList>
            <person name="Haridas S."/>
            <person name="Albert R."/>
            <person name="Binder M."/>
            <person name="Bloem J."/>
            <person name="Labutti K."/>
            <person name="Salamov A."/>
            <person name="Andreopoulos B."/>
            <person name="Baker S."/>
            <person name="Barry K."/>
            <person name="Bills G."/>
            <person name="Bluhm B."/>
            <person name="Cannon C."/>
            <person name="Castanera R."/>
            <person name="Culley D."/>
            <person name="Daum C."/>
            <person name="Ezra D."/>
            <person name="Gonzalez J."/>
            <person name="Henrissat B."/>
            <person name="Kuo A."/>
            <person name="Liang C."/>
            <person name="Lipzen A."/>
            <person name="Lutzoni F."/>
            <person name="Magnuson J."/>
            <person name="Mondo S."/>
            <person name="Nolan M."/>
            <person name="Ohm R."/>
            <person name="Pangilinan J."/>
            <person name="Park H.-J."/>
            <person name="Ramirez L."/>
            <person name="Alfaro M."/>
            <person name="Sun H."/>
            <person name="Tritt A."/>
            <person name="Yoshinaga Y."/>
            <person name="Zwiers L.-H."/>
            <person name="Turgeon B."/>
            <person name="Goodwin S."/>
            <person name="Spatafora J."/>
            <person name="Crous P."/>
            <person name="Grigoriev I."/>
        </authorList>
    </citation>
    <scope>NUCLEOTIDE SEQUENCE</scope>
    <source>
        <strain evidence="2">CBS 113818</strain>
    </source>
</reference>
<sequence length="177" mass="19611">MADRIKSKDDLWKEPGNNTSTSSTPGCVSVAFSATAIYPRRRTGVDQSRLYLVKCHPRSGRKAPSKRSLLCHLLTSLPHNRKLLVDLCYCGSRAGLFVGHHTRTSNRHGIEPFVERHLTSDQTSVSPHPTTVQSRFCQAFGFKSFSEHSTCVSPSSAAYLTLSNEICRLLNLTVAHL</sequence>
<dbReference type="Proteomes" id="UP000799424">
    <property type="component" value="Unassembled WGS sequence"/>
</dbReference>
<evidence type="ECO:0000313" key="3">
    <source>
        <dbReference type="Proteomes" id="UP000799424"/>
    </source>
</evidence>
<proteinExistence type="predicted"/>
<dbReference type="EMBL" id="MU006219">
    <property type="protein sequence ID" value="KAF2830687.1"/>
    <property type="molecule type" value="Genomic_DNA"/>
</dbReference>
<accession>A0A6A7ADD3</accession>
<dbReference type="AlphaFoldDB" id="A0A6A7ADD3"/>
<keyword evidence="3" id="KW-1185">Reference proteome</keyword>